<dbReference type="CDD" id="cd02968">
    <property type="entry name" value="SCO"/>
    <property type="match status" value="1"/>
</dbReference>
<dbReference type="InterPro" id="IPR003782">
    <property type="entry name" value="SCO1/SenC"/>
</dbReference>
<keyword evidence="13" id="KW-1185">Reference proteome</keyword>
<keyword evidence="4" id="KW-0735">Signal-anchor</keyword>
<keyword evidence="10" id="KW-0472">Membrane</keyword>
<dbReference type="PROSITE" id="PS51352">
    <property type="entry name" value="THIOREDOXIN_2"/>
    <property type="match status" value="1"/>
</dbReference>
<feature type="binding site" evidence="8">
    <location>
        <position position="192"/>
    </location>
    <ligand>
        <name>Cu cation</name>
        <dbReference type="ChEBI" id="CHEBI:23378"/>
    </ligand>
</feature>
<dbReference type="InterPro" id="IPR013766">
    <property type="entry name" value="Thioredoxin_domain"/>
</dbReference>
<feature type="disulfide bond" description="Redox-active" evidence="9">
    <location>
        <begin position="103"/>
        <end position="107"/>
    </location>
</feature>
<dbReference type="GO" id="GO:0046872">
    <property type="term" value="F:metal ion binding"/>
    <property type="evidence" value="ECO:0007669"/>
    <property type="project" value="UniProtKB-KW"/>
</dbReference>
<dbReference type="InterPro" id="IPR050553">
    <property type="entry name" value="Thioredoxin_ResA/DsbE_sf"/>
</dbReference>
<comment type="subcellular location">
    <subcellularLocation>
        <location evidence="1">Cell envelope</location>
    </subcellularLocation>
</comment>
<keyword evidence="6 9" id="KW-1015">Disulfide bond</keyword>
<evidence type="ECO:0000256" key="6">
    <source>
        <dbReference type="ARBA" id="ARBA00023157"/>
    </source>
</evidence>
<reference evidence="12 13" key="1">
    <citation type="journal article" date="2014" name="J. Microbiol.">
        <title>Diaminobutyricibacter tongyongensis gen. nov., sp. nov. and Homoserinibacter gongjuensis gen. nov., sp. nov. belong to the family Microbacteriaceae.</title>
        <authorList>
            <person name="Kim S.J."/>
            <person name="Ahn J.H."/>
            <person name="Weon H.Y."/>
            <person name="Hamada M."/>
            <person name="Suzuki K."/>
            <person name="Kwon S.W."/>
        </authorList>
    </citation>
    <scope>NUCLEOTIDE SEQUENCE [LARGE SCALE GENOMIC DNA]</scope>
    <source>
        <strain evidence="12 13">NBRC 108724</strain>
    </source>
</reference>
<evidence type="ECO:0000256" key="1">
    <source>
        <dbReference type="ARBA" id="ARBA00004196"/>
    </source>
</evidence>
<dbReference type="GO" id="GO:0030313">
    <property type="term" value="C:cell envelope"/>
    <property type="evidence" value="ECO:0007669"/>
    <property type="project" value="UniProtKB-SubCell"/>
</dbReference>
<feature type="domain" description="Thioredoxin" evidence="11">
    <location>
        <begin position="254"/>
        <end position="392"/>
    </location>
</feature>
<dbReference type="RefSeq" id="WP_163287795.1">
    <property type="nucleotide sequence ID" value="NZ_JAAGWY010000001.1"/>
</dbReference>
<organism evidence="12 13">
    <name type="scientific">Leifsonia tongyongensis</name>
    <dbReference type="NCBI Taxonomy" id="1268043"/>
    <lineage>
        <taxon>Bacteria</taxon>
        <taxon>Bacillati</taxon>
        <taxon>Actinomycetota</taxon>
        <taxon>Actinomycetes</taxon>
        <taxon>Micrococcales</taxon>
        <taxon>Microbacteriaceae</taxon>
        <taxon>Leifsonia</taxon>
    </lineage>
</organism>
<evidence type="ECO:0000256" key="2">
    <source>
        <dbReference type="ARBA" id="ARBA00010996"/>
    </source>
</evidence>
<gene>
    <name evidence="12" type="ORF">G3T36_02310</name>
</gene>
<keyword evidence="8" id="KW-0479">Metal-binding</keyword>
<keyword evidence="7" id="KW-0676">Redox-active center</keyword>
<sequence length="394" mass="40531">MTKTAATPGARTWIFWLATGIGIVVTFALVVIAATSQGASSAGAADTAAGISPGSAKLIQLDKLSGKPQRAPDFDLTDQHGNHINLASFAGRSVVLTFNDDQCQDLCTLLAQDVVTANRDLGSGAKNVAFVSINANPYYPTVSSVAAWTNQHDLGGAANWYFGTAAPSQLAAVAERYGVPIEQDAAAKSVVHGTEIFFIDPSGHESALGQFGTDSASTGAFGNALAQMAVDLLPAAQQGTVGGRAAADAPSGSAGIGSHPKSFVLPSLTGGLRFGDPAAPGRYTVLNFWASSCSACATELPALQKVYTQLGDHVRFLGIDVSDKPAVGRAAVKAEHVSYPIASDANGAVAGRFQITGLPFTVILDSHGTVVIRHPGALTAEQLEYILQSLTSDH</sequence>
<evidence type="ECO:0000256" key="3">
    <source>
        <dbReference type="ARBA" id="ARBA00022748"/>
    </source>
</evidence>
<comment type="similarity">
    <text evidence="2">Belongs to the SCO1/2 family.</text>
</comment>
<dbReference type="AlphaFoldDB" id="A0A6L9XUE2"/>
<dbReference type="GO" id="GO:0016209">
    <property type="term" value="F:antioxidant activity"/>
    <property type="evidence" value="ECO:0007669"/>
    <property type="project" value="InterPro"/>
</dbReference>
<feature type="binding site" evidence="8">
    <location>
        <position position="103"/>
    </location>
    <ligand>
        <name>Cu cation</name>
        <dbReference type="ChEBI" id="CHEBI:23378"/>
    </ligand>
</feature>
<dbReference type="Pfam" id="PF02630">
    <property type="entry name" value="SCO1-SenC"/>
    <property type="match status" value="1"/>
</dbReference>
<dbReference type="SUPFAM" id="SSF52833">
    <property type="entry name" value="Thioredoxin-like"/>
    <property type="match status" value="2"/>
</dbReference>
<evidence type="ECO:0000256" key="10">
    <source>
        <dbReference type="SAM" id="Phobius"/>
    </source>
</evidence>
<evidence type="ECO:0000256" key="5">
    <source>
        <dbReference type="ARBA" id="ARBA00023008"/>
    </source>
</evidence>
<keyword evidence="10" id="KW-0812">Transmembrane</keyword>
<keyword evidence="10" id="KW-1133">Transmembrane helix</keyword>
<evidence type="ECO:0000313" key="13">
    <source>
        <dbReference type="Proteomes" id="UP000474967"/>
    </source>
</evidence>
<accession>A0A6L9XUE2</accession>
<dbReference type="InterPro" id="IPR036249">
    <property type="entry name" value="Thioredoxin-like_sf"/>
</dbReference>
<feature type="binding site" evidence="8">
    <location>
        <position position="107"/>
    </location>
    <ligand>
        <name>Cu cation</name>
        <dbReference type="ChEBI" id="CHEBI:23378"/>
    </ligand>
</feature>
<dbReference type="Pfam" id="PF00578">
    <property type="entry name" value="AhpC-TSA"/>
    <property type="match status" value="1"/>
</dbReference>
<dbReference type="Gene3D" id="3.40.30.10">
    <property type="entry name" value="Glutaredoxin"/>
    <property type="match status" value="2"/>
</dbReference>
<keyword evidence="3" id="KW-0201">Cytochrome c-type biogenesis</keyword>
<keyword evidence="5 8" id="KW-0186">Copper</keyword>
<dbReference type="PANTHER" id="PTHR42852:SF6">
    <property type="entry name" value="THIOL:DISULFIDE INTERCHANGE PROTEIN DSBE"/>
    <property type="match status" value="1"/>
</dbReference>
<comment type="caution">
    <text evidence="12">The sequence shown here is derived from an EMBL/GenBank/DDBJ whole genome shotgun (WGS) entry which is preliminary data.</text>
</comment>
<evidence type="ECO:0000256" key="4">
    <source>
        <dbReference type="ARBA" id="ARBA00022968"/>
    </source>
</evidence>
<dbReference type="Proteomes" id="UP000474967">
    <property type="component" value="Unassembled WGS sequence"/>
</dbReference>
<proteinExistence type="inferred from homology"/>
<protein>
    <submittedName>
        <fullName evidence="12">Redoxin domain-containing protein</fullName>
    </submittedName>
</protein>
<dbReference type="GO" id="GO:0017004">
    <property type="term" value="P:cytochrome complex assembly"/>
    <property type="evidence" value="ECO:0007669"/>
    <property type="project" value="UniProtKB-KW"/>
</dbReference>
<feature type="transmembrane region" description="Helical" evidence="10">
    <location>
        <begin position="12"/>
        <end position="34"/>
    </location>
</feature>
<name>A0A6L9XUE2_9MICO</name>
<dbReference type="InterPro" id="IPR000866">
    <property type="entry name" value="AhpC/TSA"/>
</dbReference>
<evidence type="ECO:0000256" key="8">
    <source>
        <dbReference type="PIRSR" id="PIRSR603782-1"/>
    </source>
</evidence>
<dbReference type="CDD" id="cd02966">
    <property type="entry name" value="TlpA_like_family"/>
    <property type="match status" value="1"/>
</dbReference>
<dbReference type="EMBL" id="JAAGWY010000001">
    <property type="protein sequence ID" value="NEN04694.1"/>
    <property type="molecule type" value="Genomic_DNA"/>
</dbReference>
<evidence type="ECO:0000256" key="7">
    <source>
        <dbReference type="ARBA" id="ARBA00023284"/>
    </source>
</evidence>
<evidence type="ECO:0000313" key="12">
    <source>
        <dbReference type="EMBL" id="NEN04694.1"/>
    </source>
</evidence>
<evidence type="ECO:0000256" key="9">
    <source>
        <dbReference type="PIRSR" id="PIRSR603782-2"/>
    </source>
</evidence>
<evidence type="ECO:0000259" key="11">
    <source>
        <dbReference type="PROSITE" id="PS51352"/>
    </source>
</evidence>
<dbReference type="GO" id="GO:0016491">
    <property type="term" value="F:oxidoreductase activity"/>
    <property type="evidence" value="ECO:0007669"/>
    <property type="project" value="InterPro"/>
</dbReference>
<dbReference type="PANTHER" id="PTHR42852">
    <property type="entry name" value="THIOL:DISULFIDE INTERCHANGE PROTEIN DSBE"/>
    <property type="match status" value="1"/>
</dbReference>